<name>A0AAD3DQC9_9CHLO</name>
<dbReference type="InterPro" id="IPR044865">
    <property type="entry name" value="MRH_dom"/>
</dbReference>
<comment type="caution">
    <text evidence="7">The sequence shown here is derived from an EMBL/GenBank/DDBJ whole genome shotgun (WGS) entry which is preliminary data.</text>
</comment>
<keyword evidence="3" id="KW-0256">Endoplasmic reticulum</keyword>
<comment type="subcellular location">
    <subcellularLocation>
        <location evidence="1">Endoplasmic reticulum</location>
    </subcellularLocation>
</comment>
<feature type="region of interest" description="Disordered" evidence="5">
    <location>
        <begin position="35"/>
        <end position="78"/>
    </location>
</feature>
<evidence type="ECO:0000256" key="1">
    <source>
        <dbReference type="ARBA" id="ARBA00004240"/>
    </source>
</evidence>
<dbReference type="Gene3D" id="2.70.130.10">
    <property type="entry name" value="Mannose-6-phosphate receptor binding domain"/>
    <property type="match status" value="1"/>
</dbReference>
<organism evidence="7 8">
    <name type="scientific">Astrephomene gubernaculifera</name>
    <dbReference type="NCBI Taxonomy" id="47775"/>
    <lineage>
        <taxon>Eukaryota</taxon>
        <taxon>Viridiplantae</taxon>
        <taxon>Chlorophyta</taxon>
        <taxon>core chlorophytes</taxon>
        <taxon>Chlorophyceae</taxon>
        <taxon>CS clade</taxon>
        <taxon>Chlamydomonadales</taxon>
        <taxon>Astrephomenaceae</taxon>
        <taxon>Astrephomene</taxon>
    </lineage>
</organism>
<feature type="region of interest" description="Disordered" evidence="5">
    <location>
        <begin position="1"/>
        <end position="20"/>
    </location>
</feature>
<keyword evidence="2" id="KW-0732">Signal</keyword>
<dbReference type="GO" id="GO:0030970">
    <property type="term" value="P:retrograde protein transport, ER to cytosol"/>
    <property type="evidence" value="ECO:0007669"/>
    <property type="project" value="TreeGrafter"/>
</dbReference>
<feature type="compositionally biased region" description="Low complexity" evidence="5">
    <location>
        <begin position="57"/>
        <end position="67"/>
    </location>
</feature>
<dbReference type="EMBL" id="BMAR01000009">
    <property type="protein sequence ID" value="GFR45017.1"/>
    <property type="molecule type" value="Genomic_DNA"/>
</dbReference>
<dbReference type="GO" id="GO:0005788">
    <property type="term" value="C:endoplasmic reticulum lumen"/>
    <property type="evidence" value="ECO:0007669"/>
    <property type="project" value="TreeGrafter"/>
</dbReference>
<dbReference type="AlphaFoldDB" id="A0AAD3DQC9"/>
<dbReference type="GO" id="GO:0030968">
    <property type="term" value="P:endoplasmic reticulum unfolded protein response"/>
    <property type="evidence" value="ECO:0007669"/>
    <property type="project" value="InterPro"/>
</dbReference>
<evidence type="ECO:0000256" key="4">
    <source>
        <dbReference type="ARBA" id="ARBA00023157"/>
    </source>
</evidence>
<keyword evidence="8" id="KW-1185">Reference proteome</keyword>
<evidence type="ECO:0000256" key="2">
    <source>
        <dbReference type="ARBA" id="ARBA00022729"/>
    </source>
</evidence>
<feature type="domain" description="MRH" evidence="6">
    <location>
        <begin position="93"/>
        <end position="226"/>
    </location>
</feature>
<feature type="non-terminal residue" evidence="7">
    <location>
        <position position="227"/>
    </location>
</feature>
<proteinExistence type="predicted"/>
<evidence type="ECO:0000259" key="6">
    <source>
        <dbReference type="PROSITE" id="PS51914"/>
    </source>
</evidence>
<gene>
    <name evidence="7" type="ORF">Agub_g6328</name>
</gene>
<evidence type="ECO:0000313" key="8">
    <source>
        <dbReference type="Proteomes" id="UP001054857"/>
    </source>
</evidence>
<dbReference type="InterPro" id="IPR009011">
    <property type="entry name" value="Man6P_isomerase_rcpt-bd_dom_sf"/>
</dbReference>
<keyword evidence="4" id="KW-1015">Disulfide bond</keyword>
<sequence length="227" mass="24970">GGAGAGAGRKRELPPGMKEFPGGFILGKPWWDEPASRPVPPHLRKPLPQLPAATDATSTSSSTTPSTSTPPSPSEVERVLSPALAHQLLAIPSDFFVYEFLYKNHTRHYHPEKDGSITEDWLLGRFSRESVSLMSSATGEVAGLEELDLLPGSPHEPRLRSATWPYVKQVYAGGDECVLAGGRRVVRRVEARIACSPDPGRRYMLVREPDFCSYVFVIYVPELCELE</sequence>
<evidence type="ECO:0000256" key="3">
    <source>
        <dbReference type="ARBA" id="ARBA00022824"/>
    </source>
</evidence>
<evidence type="ECO:0000256" key="5">
    <source>
        <dbReference type="SAM" id="MobiDB-lite"/>
    </source>
</evidence>
<dbReference type="PROSITE" id="PS51914">
    <property type="entry name" value="MRH"/>
    <property type="match status" value="1"/>
</dbReference>
<dbReference type="PANTHER" id="PTHR15414">
    <property type="entry name" value="OS-9-RELATED"/>
    <property type="match status" value="1"/>
</dbReference>
<reference evidence="7 8" key="1">
    <citation type="journal article" date="2021" name="Sci. Rep.">
        <title>Genome sequencing of the multicellular alga Astrephomene provides insights into convergent evolution of germ-soma differentiation.</title>
        <authorList>
            <person name="Yamashita S."/>
            <person name="Yamamoto K."/>
            <person name="Matsuzaki R."/>
            <person name="Suzuki S."/>
            <person name="Yamaguchi H."/>
            <person name="Hirooka S."/>
            <person name="Minakuchi Y."/>
            <person name="Miyagishima S."/>
            <person name="Kawachi M."/>
            <person name="Toyoda A."/>
            <person name="Nozaki H."/>
        </authorList>
    </citation>
    <scope>NUCLEOTIDE SEQUENCE [LARGE SCALE GENOMIC DNA]</scope>
    <source>
        <strain evidence="7 8">NIES-4017</strain>
    </source>
</reference>
<dbReference type="InterPro" id="IPR045149">
    <property type="entry name" value="OS-9-like"/>
</dbReference>
<dbReference type="Proteomes" id="UP001054857">
    <property type="component" value="Unassembled WGS sequence"/>
</dbReference>
<dbReference type="PANTHER" id="PTHR15414:SF0">
    <property type="entry name" value="ENDOPLASMIC RETICULUM LECTIN 1"/>
    <property type="match status" value="1"/>
</dbReference>
<feature type="non-terminal residue" evidence="7">
    <location>
        <position position="1"/>
    </location>
</feature>
<evidence type="ECO:0000313" key="7">
    <source>
        <dbReference type="EMBL" id="GFR45017.1"/>
    </source>
</evidence>
<accession>A0AAD3DQC9</accession>
<protein>
    <recommendedName>
        <fullName evidence="6">MRH domain-containing protein</fullName>
    </recommendedName>
</protein>